<dbReference type="InterPro" id="IPR017508">
    <property type="entry name" value="HipA_N1"/>
</dbReference>
<feature type="domain" description="HipA-like C-terminal" evidence="4">
    <location>
        <begin position="151"/>
        <end position="385"/>
    </location>
</feature>
<protein>
    <submittedName>
        <fullName evidence="6">Putative kinase Y4mE</fullName>
    </submittedName>
</protein>
<dbReference type="RefSeq" id="WP_163745958.1">
    <property type="nucleotide sequence ID" value="NZ_AP022596.1"/>
</dbReference>
<evidence type="ECO:0000256" key="3">
    <source>
        <dbReference type="ARBA" id="ARBA00022777"/>
    </source>
</evidence>
<name>A0A7I7SYI6_9MYCO</name>
<evidence type="ECO:0000313" key="7">
    <source>
        <dbReference type="Proteomes" id="UP000467148"/>
    </source>
</evidence>
<comment type="similarity">
    <text evidence="1">Belongs to the HipA Ser/Thr kinase family.</text>
</comment>
<dbReference type="InterPro" id="IPR052028">
    <property type="entry name" value="HipA_Ser/Thr_kinase"/>
</dbReference>
<dbReference type="EMBL" id="AP022596">
    <property type="protein sequence ID" value="BBY62092.1"/>
    <property type="molecule type" value="Genomic_DNA"/>
</dbReference>
<dbReference type="Pfam" id="PF13657">
    <property type="entry name" value="Couple_hipA"/>
    <property type="match status" value="1"/>
</dbReference>
<evidence type="ECO:0000256" key="1">
    <source>
        <dbReference type="ARBA" id="ARBA00010164"/>
    </source>
</evidence>
<dbReference type="InterPro" id="IPR012893">
    <property type="entry name" value="HipA-like_C"/>
</dbReference>
<dbReference type="Proteomes" id="UP000467148">
    <property type="component" value="Chromosome"/>
</dbReference>
<dbReference type="NCBIfam" id="TIGR03071">
    <property type="entry name" value="couple_hipA"/>
    <property type="match status" value="1"/>
</dbReference>
<evidence type="ECO:0000313" key="6">
    <source>
        <dbReference type="EMBL" id="BBY62092.1"/>
    </source>
</evidence>
<evidence type="ECO:0000259" key="5">
    <source>
        <dbReference type="Pfam" id="PF13657"/>
    </source>
</evidence>
<feature type="domain" description="HipA N-terminal subdomain 1" evidence="5">
    <location>
        <begin position="6"/>
        <end position="110"/>
    </location>
</feature>
<dbReference type="GO" id="GO:0004674">
    <property type="term" value="F:protein serine/threonine kinase activity"/>
    <property type="evidence" value="ECO:0007669"/>
    <property type="project" value="TreeGrafter"/>
</dbReference>
<accession>A0A7I7SYI6</accession>
<evidence type="ECO:0000259" key="4">
    <source>
        <dbReference type="Pfam" id="PF07804"/>
    </source>
</evidence>
<evidence type="ECO:0000256" key="2">
    <source>
        <dbReference type="ARBA" id="ARBA00022679"/>
    </source>
</evidence>
<dbReference type="KEGG" id="mhev:MHEL_03350"/>
<dbReference type="Pfam" id="PF07804">
    <property type="entry name" value="HipA_C"/>
    <property type="match status" value="1"/>
</dbReference>
<proteinExistence type="inferred from homology"/>
<keyword evidence="3 6" id="KW-0418">Kinase</keyword>
<sequence length="433" mass="47391">MAAKALDVWLYGVHVARLSEPRRFRLRLEFTEDALDTFGEGSRVLSLALPVSLKPIQDKNGARQVSAFIEGLLPEGNLRRHIATEARVPVNDTMTLLERVGAECAGAVQILTDGTEPDAGHVRPLTKQEVDSLITDLPTYHLPEGTTPQASLAGIQDKVLLVAFPDGSWGWPEAGAASTHIIKPEPHGGPVKHLIQTEDWALRVAREARMNAAESRVERFQERQAIVVTRYDRRPDGNRLHQEDFCQALGLDPQAKYESTGEATRSGSRLRRIARAAAPRALDPDGFRSALLEAVTFNVVIGNADAHSKNYSVMIGRDGSVSLAPIYDAAPVRYLDPAFNGTGHVINGKTSINNINIDDLVAEATSWGMGTQRARVAVRTCMERVYSSVEQVELPRGAESVKSNLHQLWTRRSWPTAALTWGDSDSKAEGSDT</sequence>
<dbReference type="PANTHER" id="PTHR37419">
    <property type="entry name" value="SERINE/THREONINE-PROTEIN KINASE TOXIN HIPA"/>
    <property type="match status" value="1"/>
</dbReference>
<gene>
    <name evidence="6" type="ORF">MHEL_03350</name>
</gene>
<organism evidence="6 7">
    <name type="scientific">Mycolicibacterium helvum</name>
    <dbReference type="NCBI Taxonomy" id="1534349"/>
    <lineage>
        <taxon>Bacteria</taxon>
        <taxon>Bacillati</taxon>
        <taxon>Actinomycetota</taxon>
        <taxon>Actinomycetes</taxon>
        <taxon>Mycobacteriales</taxon>
        <taxon>Mycobacteriaceae</taxon>
        <taxon>Mycolicibacterium</taxon>
    </lineage>
</organism>
<dbReference type="Gene3D" id="1.10.1070.20">
    <property type="match status" value="1"/>
</dbReference>
<dbReference type="PANTHER" id="PTHR37419:SF1">
    <property type="entry name" value="SERINE_THREONINE-PROTEIN KINASE TOXIN HIPA"/>
    <property type="match status" value="1"/>
</dbReference>
<reference evidence="6 7" key="1">
    <citation type="journal article" date="2019" name="Emerg. Microbes Infect.">
        <title>Comprehensive subspecies identification of 175 nontuberculous mycobacteria species based on 7547 genomic profiles.</title>
        <authorList>
            <person name="Matsumoto Y."/>
            <person name="Kinjo T."/>
            <person name="Motooka D."/>
            <person name="Nabeya D."/>
            <person name="Jung N."/>
            <person name="Uechi K."/>
            <person name="Horii T."/>
            <person name="Iida T."/>
            <person name="Fujita J."/>
            <person name="Nakamura S."/>
        </authorList>
    </citation>
    <scope>NUCLEOTIDE SEQUENCE [LARGE SCALE GENOMIC DNA]</scope>
    <source>
        <strain evidence="6 7">JCM 30396</strain>
    </source>
</reference>
<keyword evidence="7" id="KW-1185">Reference proteome</keyword>
<dbReference type="GO" id="GO:0005829">
    <property type="term" value="C:cytosol"/>
    <property type="evidence" value="ECO:0007669"/>
    <property type="project" value="TreeGrafter"/>
</dbReference>
<dbReference type="AlphaFoldDB" id="A0A7I7SYI6"/>
<keyword evidence="2" id="KW-0808">Transferase</keyword>